<comment type="caution">
    <text evidence="2">The sequence shown here is derived from an EMBL/GenBank/DDBJ whole genome shotgun (WGS) entry which is preliminary data.</text>
</comment>
<keyword evidence="1" id="KW-0812">Transmembrane</keyword>
<organism evidence="2">
    <name type="scientific">bioreactor metagenome</name>
    <dbReference type="NCBI Taxonomy" id="1076179"/>
    <lineage>
        <taxon>unclassified sequences</taxon>
        <taxon>metagenomes</taxon>
        <taxon>ecological metagenomes</taxon>
    </lineage>
</organism>
<dbReference type="EMBL" id="VSSQ01014480">
    <property type="protein sequence ID" value="MPM53746.1"/>
    <property type="molecule type" value="Genomic_DNA"/>
</dbReference>
<accession>A0A645ALE3</accession>
<evidence type="ECO:0000256" key="1">
    <source>
        <dbReference type="SAM" id="Phobius"/>
    </source>
</evidence>
<name>A0A645ALE3_9ZZZZ</name>
<keyword evidence="1" id="KW-1133">Transmembrane helix</keyword>
<evidence type="ECO:0000313" key="2">
    <source>
        <dbReference type="EMBL" id="MPM53746.1"/>
    </source>
</evidence>
<sequence>MLVALLEVEVFPKVVLKVEITVLILDNCSLVILGTSLSNFATTSLFPSLVLEILLFKSSISACTSNLVPTFSSSMIKLSPEAFFMVASFFSLLTSFSISATFSFITSLL</sequence>
<feature type="transmembrane region" description="Helical" evidence="1">
    <location>
        <begin position="82"/>
        <end position="105"/>
    </location>
</feature>
<protein>
    <submittedName>
        <fullName evidence="2">Uncharacterized protein</fullName>
    </submittedName>
</protein>
<keyword evidence="1" id="KW-0472">Membrane</keyword>
<proteinExistence type="predicted"/>
<gene>
    <name evidence="2" type="ORF">SDC9_100515</name>
</gene>
<reference evidence="2" key="1">
    <citation type="submission" date="2019-08" db="EMBL/GenBank/DDBJ databases">
        <authorList>
            <person name="Kucharzyk K."/>
            <person name="Murdoch R.W."/>
            <person name="Higgins S."/>
            <person name="Loffler F."/>
        </authorList>
    </citation>
    <scope>NUCLEOTIDE SEQUENCE</scope>
</reference>
<dbReference type="AlphaFoldDB" id="A0A645ALE3"/>